<sequence>MLNMPRLTRLYYCHGSPIYETIEAMMIAKSLAQTTITVVTSQPQMLDGTGMKKEKILQMTVAFGITINVIWIEDDIFIRCKPEETQDLKDLVQATGGNFLSVRYSPDDTSTADAISSIFDTMYQPQLIANGGASDCSKGHSVTVVPDRSQMPYYVFAKGENVQVSDDCIGVNTKATSYPGDMIILYTQLSPFACPLTITSDGACSVLAVGVDQKNLGLQLYPSFVEDSQLDVSRHEPIDGLQLYVALHMEINNPNLQNYSVSTLASYDDLGSPLNFTFQYRDATFELISDVVLSDPITGNAIARRVLPFKCLPPTYPPPPTATEGTTKAATTTVTTMPGLTTSTTVGSTSKYSAGEKYSSPNVNIHRCDIDYHNDDHDYSNNSNNDTIR</sequence>
<comment type="caution">
    <text evidence="1">The sequence shown here is derived from an EMBL/GenBank/DDBJ whole genome shotgun (WGS) entry which is preliminary data.</text>
</comment>
<dbReference type="Proteomes" id="UP000218231">
    <property type="component" value="Unassembled WGS sequence"/>
</dbReference>
<keyword evidence="2" id="KW-1185">Reference proteome</keyword>
<evidence type="ECO:0000313" key="1">
    <source>
        <dbReference type="EMBL" id="PAV88918.1"/>
    </source>
</evidence>
<dbReference type="EMBL" id="LIAE01006483">
    <property type="protein sequence ID" value="PAV88918.1"/>
    <property type="molecule type" value="Genomic_DNA"/>
</dbReference>
<dbReference type="STRING" id="2018661.A0A2A2LRX5"/>
<gene>
    <name evidence="1" type="ORF">WR25_24364</name>
</gene>
<accession>A0A2A2LRX5</accession>
<organism evidence="1 2">
    <name type="scientific">Diploscapter pachys</name>
    <dbReference type="NCBI Taxonomy" id="2018661"/>
    <lineage>
        <taxon>Eukaryota</taxon>
        <taxon>Metazoa</taxon>
        <taxon>Ecdysozoa</taxon>
        <taxon>Nematoda</taxon>
        <taxon>Chromadorea</taxon>
        <taxon>Rhabditida</taxon>
        <taxon>Rhabditina</taxon>
        <taxon>Rhabditomorpha</taxon>
        <taxon>Rhabditoidea</taxon>
        <taxon>Rhabditidae</taxon>
        <taxon>Diploscapter</taxon>
    </lineage>
</organism>
<protein>
    <submittedName>
        <fullName evidence="1">Uncharacterized protein</fullName>
    </submittedName>
</protein>
<dbReference type="AlphaFoldDB" id="A0A2A2LRX5"/>
<proteinExistence type="predicted"/>
<name>A0A2A2LRX5_9BILA</name>
<reference evidence="1 2" key="1">
    <citation type="journal article" date="2017" name="Curr. Biol.">
        <title>Genome architecture and evolution of a unichromosomal asexual nematode.</title>
        <authorList>
            <person name="Fradin H."/>
            <person name="Zegar C."/>
            <person name="Gutwein M."/>
            <person name="Lucas J."/>
            <person name="Kovtun M."/>
            <person name="Corcoran D."/>
            <person name="Baugh L.R."/>
            <person name="Kiontke K."/>
            <person name="Gunsalus K."/>
            <person name="Fitch D.H."/>
            <person name="Piano F."/>
        </authorList>
    </citation>
    <scope>NUCLEOTIDE SEQUENCE [LARGE SCALE GENOMIC DNA]</scope>
    <source>
        <strain evidence="1">PF1309</strain>
    </source>
</reference>
<evidence type="ECO:0000313" key="2">
    <source>
        <dbReference type="Proteomes" id="UP000218231"/>
    </source>
</evidence>